<feature type="repeat" description="WD" evidence="1">
    <location>
        <begin position="295"/>
        <end position="325"/>
    </location>
</feature>
<dbReference type="Proteomes" id="UP001491310">
    <property type="component" value="Unassembled WGS sequence"/>
</dbReference>
<organism evidence="2 3">
    <name type="scientific">Coccomyxa subellipsoidea</name>
    <dbReference type="NCBI Taxonomy" id="248742"/>
    <lineage>
        <taxon>Eukaryota</taxon>
        <taxon>Viridiplantae</taxon>
        <taxon>Chlorophyta</taxon>
        <taxon>core chlorophytes</taxon>
        <taxon>Trebouxiophyceae</taxon>
        <taxon>Trebouxiophyceae incertae sedis</taxon>
        <taxon>Coccomyxaceae</taxon>
        <taxon>Coccomyxa</taxon>
    </lineage>
</organism>
<protein>
    <recommendedName>
        <fullName evidence="4">WD40 repeat-like protein</fullName>
    </recommendedName>
</protein>
<evidence type="ECO:0000256" key="1">
    <source>
        <dbReference type="PROSITE-ProRule" id="PRU00221"/>
    </source>
</evidence>
<evidence type="ECO:0000313" key="2">
    <source>
        <dbReference type="EMBL" id="KAK9908757.1"/>
    </source>
</evidence>
<dbReference type="PANTHER" id="PTHR19879:SF9">
    <property type="entry name" value="TRANSCRIPTION INITIATION FACTOR TFIID SUBUNIT 5"/>
    <property type="match status" value="1"/>
</dbReference>
<dbReference type="PROSITE" id="PS50082">
    <property type="entry name" value="WD_REPEATS_2"/>
    <property type="match status" value="3"/>
</dbReference>
<comment type="caution">
    <text evidence="2">The sequence shown here is derived from an EMBL/GenBank/DDBJ whole genome shotgun (WGS) entry which is preliminary data.</text>
</comment>
<evidence type="ECO:0000313" key="3">
    <source>
        <dbReference type="Proteomes" id="UP001491310"/>
    </source>
</evidence>
<evidence type="ECO:0008006" key="4">
    <source>
        <dbReference type="Google" id="ProtNLM"/>
    </source>
</evidence>
<dbReference type="EMBL" id="JALJOT010000007">
    <property type="protein sequence ID" value="KAK9908757.1"/>
    <property type="molecule type" value="Genomic_DNA"/>
</dbReference>
<dbReference type="SUPFAM" id="SSF50978">
    <property type="entry name" value="WD40 repeat-like"/>
    <property type="match status" value="1"/>
</dbReference>
<dbReference type="PANTHER" id="PTHR19879">
    <property type="entry name" value="TRANSCRIPTION INITIATION FACTOR TFIID"/>
    <property type="match status" value="1"/>
</dbReference>
<name>A0ABR2YP87_9CHLO</name>
<dbReference type="Gene3D" id="2.130.10.10">
    <property type="entry name" value="YVTN repeat-like/Quinoprotein amine dehydrogenase"/>
    <property type="match status" value="3"/>
</dbReference>
<keyword evidence="1" id="KW-0853">WD repeat</keyword>
<feature type="repeat" description="WD" evidence="1">
    <location>
        <begin position="369"/>
        <end position="402"/>
    </location>
</feature>
<keyword evidence="3" id="KW-1185">Reference proteome</keyword>
<sequence>MEEAKDQLRASEISYSGDVVGGIDLQGGFIFYPVGSAVVTESTTTMESLRFGDAKVSCLALSKDGKIGAVGKTTAMGLEAELCIWDVAAKKLTQRCLLHKGQVRAVSFSKCGALLASIGGADDNSLIIWEVGTGKPLCGAPVSASAVAFFNTDSERRNFTTLDISKDDRFLYAGSTSGDVAEEIRVWNVDSRRELLRIRLPGVDCLCLAITKDGSSIIAGCSDGFLRVWRIGASSQTMIMSLKEHKGAINRIAVGRLHPQDCITASSDGSCILWDLTTLKRKCTMSANAFFKDAAWSSDESQLVTAGTDRKLTHWDCYTGESIRELEASASEPMLSAAVNPGGTILASGAADRIVKLWRYDEGTCFAAGDRHTGEVRRCVFSPDGRTLVTADSHGALMFWDVPMLSEDKVSDSCPAA</sequence>
<accession>A0ABR2YP87</accession>
<dbReference type="InterPro" id="IPR015943">
    <property type="entry name" value="WD40/YVTN_repeat-like_dom_sf"/>
</dbReference>
<dbReference type="PROSITE" id="PS50294">
    <property type="entry name" value="WD_REPEATS_REGION"/>
    <property type="match status" value="1"/>
</dbReference>
<dbReference type="Pfam" id="PF00400">
    <property type="entry name" value="WD40"/>
    <property type="match status" value="6"/>
</dbReference>
<feature type="repeat" description="WD" evidence="1">
    <location>
        <begin position="327"/>
        <end position="368"/>
    </location>
</feature>
<proteinExistence type="predicted"/>
<gene>
    <name evidence="2" type="ORF">WJX75_002407</name>
</gene>
<dbReference type="InterPro" id="IPR036322">
    <property type="entry name" value="WD40_repeat_dom_sf"/>
</dbReference>
<reference evidence="2 3" key="1">
    <citation type="journal article" date="2024" name="Nat. Commun.">
        <title>Phylogenomics reveals the evolutionary origins of lichenization in chlorophyte algae.</title>
        <authorList>
            <person name="Puginier C."/>
            <person name="Libourel C."/>
            <person name="Otte J."/>
            <person name="Skaloud P."/>
            <person name="Haon M."/>
            <person name="Grisel S."/>
            <person name="Petersen M."/>
            <person name="Berrin J.G."/>
            <person name="Delaux P.M."/>
            <person name="Dal Grande F."/>
            <person name="Keller J."/>
        </authorList>
    </citation>
    <scope>NUCLEOTIDE SEQUENCE [LARGE SCALE GENOMIC DNA]</scope>
    <source>
        <strain evidence="2 3">SAG 216-7</strain>
    </source>
</reference>
<dbReference type="SMART" id="SM00320">
    <property type="entry name" value="WD40"/>
    <property type="match status" value="8"/>
</dbReference>
<dbReference type="InterPro" id="IPR001680">
    <property type="entry name" value="WD40_rpt"/>
</dbReference>